<protein>
    <submittedName>
        <fullName evidence="2">Uncharacterized protein</fullName>
    </submittedName>
</protein>
<keyword evidence="1" id="KW-0812">Transmembrane</keyword>
<dbReference type="EMBL" id="JAAHFQ010000684">
    <property type="protein sequence ID" value="NER30960.1"/>
    <property type="molecule type" value="Genomic_DNA"/>
</dbReference>
<gene>
    <name evidence="2" type="ORF">F6J89_25895</name>
</gene>
<reference evidence="2" key="1">
    <citation type="submission" date="2019-11" db="EMBL/GenBank/DDBJ databases">
        <title>Genomic insights into an expanded diversity of filamentous marine cyanobacteria reveals the extraordinary biosynthetic potential of Moorea and Okeania.</title>
        <authorList>
            <person name="Ferreira Leao T."/>
            <person name="Wang M."/>
            <person name="Moss N."/>
            <person name="Da Silva R."/>
            <person name="Sanders J."/>
            <person name="Nurk S."/>
            <person name="Gurevich A."/>
            <person name="Humphrey G."/>
            <person name="Reher R."/>
            <person name="Zhu Q."/>
            <person name="Belda-Ferre P."/>
            <person name="Glukhov E."/>
            <person name="Rex R."/>
            <person name="Dorrestein P.C."/>
            <person name="Knight R."/>
            <person name="Pevzner P."/>
            <person name="Gerwick W.H."/>
            <person name="Gerwick L."/>
        </authorList>
    </citation>
    <scope>NUCLEOTIDE SEQUENCE</scope>
    <source>
        <strain evidence="2">SIO1C4</strain>
    </source>
</reference>
<proteinExistence type="predicted"/>
<sequence>MFEAQGFKCPKCNKNGLVRCEHSEHDVFQCLYCGYRQDLTTKNRSESSASGDFGAFLIALVAGFFIVFGLLLP</sequence>
<comment type="caution">
    <text evidence="2">The sequence shown here is derived from an EMBL/GenBank/DDBJ whole genome shotgun (WGS) entry which is preliminary data.</text>
</comment>
<name>A0A6B3NH16_9CYAN</name>
<accession>A0A6B3NH16</accession>
<evidence type="ECO:0000313" key="2">
    <source>
        <dbReference type="EMBL" id="NER30960.1"/>
    </source>
</evidence>
<feature type="transmembrane region" description="Helical" evidence="1">
    <location>
        <begin position="53"/>
        <end position="72"/>
    </location>
</feature>
<keyword evidence="1" id="KW-1133">Transmembrane helix</keyword>
<dbReference type="AlphaFoldDB" id="A0A6B3NH16"/>
<organism evidence="2">
    <name type="scientific">Symploca sp. SIO1C4</name>
    <dbReference type="NCBI Taxonomy" id="2607765"/>
    <lineage>
        <taxon>Bacteria</taxon>
        <taxon>Bacillati</taxon>
        <taxon>Cyanobacteriota</taxon>
        <taxon>Cyanophyceae</taxon>
        <taxon>Coleofasciculales</taxon>
        <taxon>Coleofasciculaceae</taxon>
        <taxon>Symploca</taxon>
    </lineage>
</organism>
<keyword evidence="1" id="KW-0472">Membrane</keyword>
<evidence type="ECO:0000256" key="1">
    <source>
        <dbReference type="SAM" id="Phobius"/>
    </source>
</evidence>